<evidence type="ECO:0000313" key="20">
    <source>
        <dbReference type="EMBL" id="AWW12301.1"/>
    </source>
</evidence>
<evidence type="ECO:0000313" key="1">
    <source>
        <dbReference type="EMBL" id="AWO69039.1"/>
    </source>
</evidence>
<evidence type="ECO:0000313" key="9">
    <source>
        <dbReference type="EMBL" id="AWW08589.1"/>
    </source>
</evidence>
<dbReference type="EMBL" id="MH160378">
    <property type="protein sequence ID" value="AWO70930.1"/>
    <property type="molecule type" value="Genomic_DNA"/>
</dbReference>
<sequence>MGLIWYYLVYLKRYTVRHPMVPKTGANQRAPII</sequence>
<dbReference type="EMBL" id="MG999859">
    <property type="protein sequence ID" value="AWW09759.1"/>
    <property type="molecule type" value="Genomic_DNA"/>
</dbReference>
<dbReference type="EMBL" id="MG999848">
    <property type="protein sequence ID" value="AWW08776.1"/>
    <property type="molecule type" value="Genomic_DNA"/>
</dbReference>
<protein>
    <submittedName>
        <fullName evidence="6">Uncharacterized protein</fullName>
    </submittedName>
</protein>
<evidence type="ECO:0000313" key="4">
    <source>
        <dbReference type="EMBL" id="AWO70749.1"/>
    </source>
</evidence>
<evidence type="ECO:0000313" key="13">
    <source>
        <dbReference type="EMBL" id="AWW09671.1"/>
    </source>
</evidence>
<evidence type="ECO:0000313" key="8">
    <source>
        <dbReference type="EMBL" id="AWW07983.1"/>
    </source>
</evidence>
<evidence type="ECO:0000313" key="6">
    <source>
        <dbReference type="EMBL" id="AWO71850.1"/>
    </source>
</evidence>
<dbReference type="EMBL" id="MH160368">
    <property type="protein sequence ID" value="AWO70007.1"/>
    <property type="molecule type" value="Genomic_DNA"/>
</dbReference>
<evidence type="ECO:0000313" key="12">
    <source>
        <dbReference type="EMBL" id="AWW09280.1"/>
    </source>
</evidence>
<proteinExistence type="predicted"/>
<evidence type="ECO:0000313" key="17">
    <source>
        <dbReference type="EMBL" id="AWW11412.1"/>
    </source>
</evidence>
<evidence type="ECO:0000313" key="11">
    <source>
        <dbReference type="EMBL" id="AWW08947.1"/>
    </source>
</evidence>
<dbReference type="EMBL" id="MG999863">
    <property type="protein sequence ID" value="AWW10121.1"/>
    <property type="molecule type" value="Genomic_DNA"/>
</dbReference>
<dbReference type="EMBL" id="MG999838">
    <property type="protein sequence ID" value="AWW07793.1"/>
    <property type="molecule type" value="Genomic_DNA"/>
</dbReference>
<evidence type="ECO:0000313" key="18">
    <source>
        <dbReference type="EMBL" id="AWW11964.1"/>
    </source>
</evidence>
<dbReference type="EMBL" id="MH160363">
    <property type="protein sequence ID" value="AWO69528.1"/>
    <property type="molecule type" value="Genomic_DNA"/>
</dbReference>
<dbReference type="EMBL" id="MG999884">
    <property type="protein sequence ID" value="AWW12052.1"/>
    <property type="molecule type" value="Genomic_DNA"/>
</dbReference>
<evidence type="ECO:0000313" key="10">
    <source>
        <dbReference type="EMBL" id="AWW08776.1"/>
    </source>
</evidence>
<dbReference type="EMBL" id="MG999846">
    <property type="protein sequence ID" value="AWW08589.1"/>
    <property type="molecule type" value="Genomic_DNA"/>
</dbReference>
<dbReference type="EMBL" id="MG999858">
    <property type="protein sequence ID" value="AWW09671.1"/>
    <property type="molecule type" value="Genomic_DNA"/>
</dbReference>
<evidence type="ECO:0000313" key="3">
    <source>
        <dbReference type="EMBL" id="AWO70007.1"/>
    </source>
</evidence>
<dbReference type="EMBL" id="MG999883">
    <property type="protein sequence ID" value="AWW11964.1"/>
    <property type="molecule type" value="Genomic_DNA"/>
</dbReference>
<evidence type="ECO:0000313" key="7">
    <source>
        <dbReference type="EMBL" id="AWW07793.1"/>
    </source>
</evidence>
<dbReference type="EMBL" id="MG999893">
    <property type="protein sequence ID" value="AWW12841.1"/>
    <property type="molecule type" value="Genomic_DNA"/>
</dbReference>
<evidence type="ECO:0000313" key="19">
    <source>
        <dbReference type="EMBL" id="AWW12052.1"/>
    </source>
</evidence>
<dbReference type="EMBL" id="MH160388">
    <property type="protein sequence ID" value="AWO71850.1"/>
    <property type="molecule type" value="Genomic_DNA"/>
</dbReference>
<accession>A0A2U9ABF3</accession>
<evidence type="ECO:0000313" key="22">
    <source>
        <dbReference type="EMBL" id="AWW13211.1"/>
    </source>
</evidence>
<dbReference type="EMBL" id="MG999870">
    <property type="protein sequence ID" value="AWW10743.1"/>
    <property type="molecule type" value="Genomic_DNA"/>
</dbReference>
<evidence type="ECO:0000313" key="16">
    <source>
        <dbReference type="EMBL" id="AWW10743.1"/>
    </source>
</evidence>
<dbReference type="EMBL" id="MG999850">
    <property type="protein sequence ID" value="AWW08947.1"/>
    <property type="molecule type" value="Genomic_DNA"/>
</dbReference>
<dbReference type="EMBL" id="MG999854">
    <property type="protein sequence ID" value="AWW09280.1"/>
    <property type="molecule type" value="Genomic_DNA"/>
</dbReference>
<reference evidence="7" key="2">
    <citation type="journal article" date="2018" name="MSphere">
        <title>Ultrasensitive Capture of Human Herpes Simplex Virus Genomes Directly from Clinical Samples Reveals Extraordinarily Limited Evolution in Cell Culture.</title>
        <authorList>
            <person name="Greninger A.L."/>
            <person name="Roychoudhury P."/>
            <person name="Xie H."/>
            <person name="Casto A."/>
            <person name="Cent A."/>
            <person name="Pepper G."/>
            <person name="Koelle D.M."/>
            <person name="Huang M.L."/>
            <person name="Wald A."/>
            <person name="Johnston C."/>
            <person name="Jerome K.R."/>
        </authorList>
    </citation>
    <scope>NUCLEOTIDE SEQUENCE</scope>
    <source>
        <strain evidence="9">1995-75216</strain>
        <strain evidence="10">1998-4895</strain>
        <strain evidence="17">2004-63623</strain>
        <strain evidence="20">2006-50683</strain>
        <strain evidence="8">2006-57630</strain>
        <strain evidence="19">2006-57683</strain>
        <strain evidence="18">2007-12932</strain>
        <strain evidence="12">2010-21371</strain>
        <strain evidence="11">2010-25244</strain>
        <strain evidence="16">2010-32082</strain>
        <strain evidence="22">2011-1026</strain>
        <strain evidence="21">2011-12741</strain>
        <strain evidence="14">2011-15240</strain>
        <strain evidence="13">2011-21041</strain>
        <strain evidence="7">2011-31164</strain>
        <strain evidence="15">2011-31213</strain>
    </source>
</reference>
<dbReference type="EMBL" id="MG999897">
    <property type="protein sequence ID" value="AWW13211.1"/>
    <property type="molecule type" value="Genomic_DNA"/>
</dbReference>
<dbReference type="EMBL" id="MG999840">
    <property type="protein sequence ID" value="AWW07983.1"/>
    <property type="molecule type" value="Genomic_DNA"/>
</dbReference>
<evidence type="ECO:0000313" key="14">
    <source>
        <dbReference type="EMBL" id="AWW09759.1"/>
    </source>
</evidence>
<organismHost>
    <name type="scientific">Homo sapiens</name>
    <name type="common">Human</name>
    <dbReference type="NCBI Taxonomy" id="9606"/>
</organismHost>
<dbReference type="EMBL" id="MH160376">
    <property type="protein sequence ID" value="AWO70749.1"/>
    <property type="molecule type" value="Genomic_DNA"/>
</dbReference>
<reference evidence="6" key="1">
    <citation type="journal article" date="2018" name="J. ISSAAS">
        <title>Ultrasensitive capture of human herpes simplex virus genomes directly from clinical samples reveals extraordinarily limited evolution in cell culture.</title>
        <authorList>
            <person name="Greninger A.L."/>
            <person name="Roychoudhury P."/>
            <person name="Xie H."/>
            <person name="Casto A."/>
            <person name="Cent A."/>
            <person name="Pepper G."/>
            <person name="Koelle D.M."/>
            <person name="Huang M.-L."/>
            <person name="Wald A."/>
            <person name="Johnston C."/>
            <person name="Jerome K.R."/>
        </authorList>
    </citation>
    <scope>NUCLEOTIDE SEQUENCE</scope>
    <source>
        <strain evidence="1">HSV1-CULTURE-H5</strain>
        <strain evidence="4">HSV1-CULTURE-H7</strain>
        <strain evidence="3">HSV1-CULTURE-H9</strain>
        <strain evidence="6">HSV1-ORIGINAL-G10</strain>
        <strain evidence="2">HSV1-ORIGINAL-H7</strain>
        <strain evidence="5">HSV1-ORIGINAL-H9</strain>
    </source>
</reference>
<organism evidence="6">
    <name type="scientific">Human herpesvirus 1</name>
    <name type="common">HHV-1</name>
    <name type="synonym">Human herpes simplex virus 1</name>
    <dbReference type="NCBI Taxonomy" id="10298"/>
    <lineage>
        <taxon>Viruses</taxon>
        <taxon>Duplodnaviria</taxon>
        <taxon>Heunggongvirae</taxon>
        <taxon>Peploviricota</taxon>
        <taxon>Herviviricetes</taxon>
        <taxon>Herpesvirales</taxon>
        <taxon>Orthoherpesviridae</taxon>
        <taxon>Alphaherpesvirinae</taxon>
        <taxon>Simplexvirus</taxon>
        <taxon>Simplexvirus humanalpha1</taxon>
    </lineage>
</organism>
<evidence type="ECO:0000313" key="21">
    <source>
        <dbReference type="EMBL" id="AWW12841.1"/>
    </source>
</evidence>
<evidence type="ECO:0000313" key="5">
    <source>
        <dbReference type="EMBL" id="AWO70930.1"/>
    </source>
</evidence>
<dbReference type="EMBL" id="MG999887">
    <property type="protein sequence ID" value="AWW12301.1"/>
    <property type="molecule type" value="Genomic_DNA"/>
</dbReference>
<evidence type="ECO:0000313" key="15">
    <source>
        <dbReference type="EMBL" id="AWW10121.1"/>
    </source>
</evidence>
<dbReference type="EMBL" id="MH160358">
    <property type="protein sequence ID" value="AWO69039.1"/>
    <property type="molecule type" value="Genomic_DNA"/>
</dbReference>
<dbReference type="EMBL" id="MG999877">
    <property type="protein sequence ID" value="AWW11412.1"/>
    <property type="molecule type" value="Genomic_DNA"/>
</dbReference>
<evidence type="ECO:0000313" key="2">
    <source>
        <dbReference type="EMBL" id="AWO69528.1"/>
    </source>
</evidence>
<name>A0A2U9ABF3_HHV1</name>